<evidence type="ECO:0000313" key="9">
    <source>
        <dbReference type="Proteomes" id="UP000064249"/>
    </source>
</evidence>
<dbReference type="SUPFAM" id="SSF48452">
    <property type="entry name" value="TPR-like"/>
    <property type="match status" value="1"/>
</dbReference>
<dbReference type="PANTHER" id="PTHR45663">
    <property type="entry name" value="GEO12009P1"/>
    <property type="match status" value="1"/>
</dbReference>
<dbReference type="Proteomes" id="UP000064249">
    <property type="component" value="Unassembled WGS sequence"/>
</dbReference>
<organism evidence="8 9">
    <name type="scientific">Anaerolinea thermophila</name>
    <dbReference type="NCBI Taxonomy" id="167964"/>
    <lineage>
        <taxon>Bacteria</taxon>
        <taxon>Bacillati</taxon>
        <taxon>Chloroflexota</taxon>
        <taxon>Anaerolineae</taxon>
        <taxon>Anaerolineales</taxon>
        <taxon>Anaerolineaceae</taxon>
        <taxon>Anaerolinea</taxon>
    </lineage>
</organism>
<evidence type="ECO:0000313" key="8">
    <source>
        <dbReference type="EMBL" id="KUK46477.1"/>
    </source>
</evidence>
<dbReference type="InterPro" id="IPR005746">
    <property type="entry name" value="Thioredoxin"/>
</dbReference>
<evidence type="ECO:0000256" key="5">
    <source>
        <dbReference type="ARBA" id="ARBA00023284"/>
    </source>
</evidence>
<dbReference type="Gene3D" id="3.40.30.10">
    <property type="entry name" value="Glutaredoxin"/>
    <property type="match status" value="1"/>
</dbReference>
<proteinExistence type="inferred from homology"/>
<keyword evidence="2" id="KW-0813">Transport</keyword>
<dbReference type="NCBIfam" id="TIGR01068">
    <property type="entry name" value="thioredoxin"/>
    <property type="match status" value="1"/>
</dbReference>
<dbReference type="Pfam" id="PF00085">
    <property type="entry name" value="Thioredoxin"/>
    <property type="match status" value="1"/>
</dbReference>
<evidence type="ECO:0000256" key="2">
    <source>
        <dbReference type="ARBA" id="ARBA00022448"/>
    </source>
</evidence>
<name>A0A101FXX4_9CHLR</name>
<evidence type="ECO:0000256" key="6">
    <source>
        <dbReference type="NCBIfam" id="TIGR01068"/>
    </source>
</evidence>
<dbReference type="InterPro" id="IPR011990">
    <property type="entry name" value="TPR-like_helical_dom_sf"/>
</dbReference>
<dbReference type="EMBL" id="LGFU01000025">
    <property type="protein sequence ID" value="KUK46477.1"/>
    <property type="molecule type" value="Genomic_DNA"/>
</dbReference>
<keyword evidence="5" id="KW-0676">Redox-active center</keyword>
<dbReference type="PRINTS" id="PR00421">
    <property type="entry name" value="THIOREDOXIN"/>
</dbReference>
<reference evidence="8 9" key="1">
    <citation type="journal article" date="2015" name="MBio">
        <title>Genome-Resolved Metagenomic Analysis Reveals Roles for Candidate Phyla and Other Microbial Community Members in Biogeochemical Transformations in Oil Reservoirs.</title>
        <authorList>
            <person name="Hu P."/>
            <person name="Tom L."/>
            <person name="Singh A."/>
            <person name="Thomas B.C."/>
            <person name="Baker B.J."/>
            <person name="Piceno Y.M."/>
            <person name="Andersen G.L."/>
            <person name="Banfield J.F."/>
        </authorList>
    </citation>
    <scope>NUCLEOTIDE SEQUENCE [LARGE SCALE GENOMIC DNA]</scope>
    <source>
        <strain evidence="8">46_16</strain>
    </source>
</reference>
<gene>
    <name evidence="8" type="ORF">XD73_0645</name>
</gene>
<dbReference type="Pfam" id="PF14561">
    <property type="entry name" value="TPR_20"/>
    <property type="match status" value="1"/>
</dbReference>
<accession>A0A101FXX4</accession>
<evidence type="ECO:0000259" key="7">
    <source>
        <dbReference type="PROSITE" id="PS51352"/>
    </source>
</evidence>
<comment type="similarity">
    <text evidence="1">Belongs to the thioredoxin family.</text>
</comment>
<dbReference type="FunFam" id="3.40.30.10:FF:000001">
    <property type="entry name" value="Thioredoxin"/>
    <property type="match status" value="1"/>
</dbReference>
<dbReference type="InterPro" id="IPR013766">
    <property type="entry name" value="Thioredoxin_domain"/>
</dbReference>
<protein>
    <recommendedName>
        <fullName evidence="6">Thioredoxin</fullName>
    </recommendedName>
</protein>
<keyword evidence="4" id="KW-1015">Disulfide bond</keyword>
<evidence type="ECO:0000256" key="1">
    <source>
        <dbReference type="ARBA" id="ARBA00008987"/>
    </source>
</evidence>
<evidence type="ECO:0000256" key="3">
    <source>
        <dbReference type="ARBA" id="ARBA00022982"/>
    </source>
</evidence>
<dbReference type="Gene3D" id="1.25.40.10">
    <property type="entry name" value="Tetratricopeptide repeat domain"/>
    <property type="match status" value="2"/>
</dbReference>
<evidence type="ECO:0000256" key="4">
    <source>
        <dbReference type="ARBA" id="ARBA00023157"/>
    </source>
</evidence>
<dbReference type="InterPro" id="IPR036249">
    <property type="entry name" value="Thioredoxin-like_sf"/>
</dbReference>
<dbReference type="GO" id="GO:0005737">
    <property type="term" value="C:cytoplasm"/>
    <property type="evidence" value="ECO:0007669"/>
    <property type="project" value="TreeGrafter"/>
</dbReference>
<keyword evidence="3" id="KW-0249">Electron transport</keyword>
<dbReference type="GO" id="GO:0015035">
    <property type="term" value="F:protein-disulfide reductase activity"/>
    <property type="evidence" value="ECO:0007669"/>
    <property type="project" value="UniProtKB-UniRule"/>
</dbReference>
<sequence length="277" mass="30667">MTSEFIINVNELNFEYEVVSYSMNTPVVVDFWADWCQPCKTLTPILEQIILEASGSIRMAKVNIDQNPNLALQYGVRSIPTIKAFVQGAVVSEFVGVQPPERVRSFIEQLSPPSPIDLAVEKASNLLTSGNWTDAELILREALSSKPNSPSGLLGLSKSLLAQGKSTEALQLLREFPASREFSRAESLLPLAESMEDYRLDTLLSETVNDAAYRNALRLVSKGNIPAALDGLLDILRRDKHYGSGKAHQIVLSLLEMLGEENTLTAEYRRELANVLF</sequence>
<feature type="domain" description="Thioredoxin" evidence="7">
    <location>
        <begin position="1"/>
        <end position="112"/>
    </location>
</feature>
<dbReference type="AlphaFoldDB" id="A0A101FXX4"/>
<dbReference type="GO" id="GO:0006950">
    <property type="term" value="P:response to stress"/>
    <property type="evidence" value="ECO:0007669"/>
    <property type="project" value="UniProtKB-ARBA"/>
</dbReference>
<comment type="caution">
    <text evidence="8">The sequence shown here is derived from an EMBL/GenBank/DDBJ whole genome shotgun (WGS) entry which is preliminary data.</text>
</comment>
<dbReference type="SUPFAM" id="SSF52833">
    <property type="entry name" value="Thioredoxin-like"/>
    <property type="match status" value="1"/>
</dbReference>
<dbReference type="PROSITE" id="PS51352">
    <property type="entry name" value="THIOREDOXIN_2"/>
    <property type="match status" value="1"/>
</dbReference>
<dbReference type="CDD" id="cd02947">
    <property type="entry name" value="TRX_family"/>
    <property type="match status" value="1"/>
</dbReference>
<dbReference type="Pfam" id="PF14559">
    <property type="entry name" value="TPR_19"/>
    <property type="match status" value="1"/>
</dbReference>
<dbReference type="PANTHER" id="PTHR45663:SF11">
    <property type="entry name" value="GEO12009P1"/>
    <property type="match status" value="1"/>
</dbReference>